<evidence type="ECO:0000313" key="3">
    <source>
        <dbReference type="Proteomes" id="UP000077671"/>
    </source>
</evidence>
<proteinExistence type="predicted"/>
<dbReference type="Gene3D" id="3.40.50.2000">
    <property type="entry name" value="Glycogen Phosphorylase B"/>
    <property type="match status" value="2"/>
</dbReference>
<comment type="caution">
    <text evidence="2">The sequence shown here is derived from an EMBL/GenBank/DDBJ whole genome shotgun (WGS) entry which is preliminary data.</text>
</comment>
<name>A0A8T8S901_9BASI</name>
<dbReference type="CDD" id="cd03794">
    <property type="entry name" value="GT4_WbuB-like"/>
    <property type="match status" value="1"/>
</dbReference>
<dbReference type="AlphaFoldDB" id="A0A8T8S901"/>
<evidence type="ECO:0000313" key="2">
    <source>
        <dbReference type="EMBL" id="KAE8235288.1"/>
    </source>
</evidence>
<feature type="domain" description="Glycosyltransferase subfamily 4-like N-terminal" evidence="1">
    <location>
        <begin position="4"/>
        <end position="172"/>
    </location>
</feature>
<protein>
    <recommendedName>
        <fullName evidence="1">Glycosyltransferase subfamily 4-like N-terminal domain-containing protein</fullName>
    </recommendedName>
</protein>
<dbReference type="SUPFAM" id="SSF53756">
    <property type="entry name" value="UDP-Glycosyltransferase/glycogen phosphorylase"/>
    <property type="match status" value="1"/>
</dbReference>
<dbReference type="InterPro" id="IPR028098">
    <property type="entry name" value="Glyco_trans_4-like_N"/>
</dbReference>
<dbReference type="InterPro" id="IPR050194">
    <property type="entry name" value="Glycosyltransferase_grp1"/>
</dbReference>
<dbReference type="PANTHER" id="PTHR45947">
    <property type="entry name" value="SULFOQUINOVOSYL TRANSFERASE SQD2"/>
    <property type="match status" value="1"/>
</dbReference>
<gene>
    <name evidence="2" type="ORF">A4X03_0g9834</name>
</gene>
<dbReference type="EMBL" id="LWDD02004393">
    <property type="protein sequence ID" value="KAE8235288.1"/>
    <property type="molecule type" value="Genomic_DNA"/>
</dbReference>
<reference evidence="2" key="2">
    <citation type="journal article" date="2019" name="IMA Fungus">
        <title>Genome sequencing and comparison of five Tilletia species to identify candidate genes for the detection of regulated species infecting wheat.</title>
        <authorList>
            <person name="Nguyen H.D.T."/>
            <person name="Sultana T."/>
            <person name="Kesanakurti P."/>
            <person name="Hambleton S."/>
        </authorList>
    </citation>
    <scope>NUCLEOTIDE SEQUENCE</scope>
    <source>
        <strain evidence="2">DAOMC 238032</strain>
    </source>
</reference>
<dbReference type="Proteomes" id="UP000077671">
    <property type="component" value="Unassembled WGS sequence"/>
</dbReference>
<evidence type="ECO:0000259" key="1">
    <source>
        <dbReference type="Pfam" id="PF13579"/>
    </source>
</evidence>
<dbReference type="PANTHER" id="PTHR45947:SF3">
    <property type="entry name" value="SULFOQUINOVOSYL TRANSFERASE SQD2"/>
    <property type="match status" value="1"/>
</dbReference>
<organism evidence="2 3">
    <name type="scientific">Tilletia caries</name>
    <name type="common">wheat bunt fungus</name>
    <dbReference type="NCBI Taxonomy" id="13290"/>
    <lineage>
        <taxon>Eukaryota</taxon>
        <taxon>Fungi</taxon>
        <taxon>Dikarya</taxon>
        <taxon>Basidiomycota</taxon>
        <taxon>Ustilaginomycotina</taxon>
        <taxon>Exobasidiomycetes</taxon>
        <taxon>Tilletiales</taxon>
        <taxon>Tilletiaceae</taxon>
        <taxon>Tilletia</taxon>
    </lineage>
</organism>
<accession>A0A8T8S901</accession>
<dbReference type="Pfam" id="PF13579">
    <property type="entry name" value="Glyco_trans_4_4"/>
    <property type="match status" value="1"/>
</dbReference>
<sequence length="282" mass="31754">MVHKGHHCILFTANSHHLIQRPHFDGSHQVEQVEGVEVCRIRTLDYKGAKSLGRILSWFHFEWRLWRLSKRSFCKPDAVIVSSPSLLTIFNGLLLRRRFGCRLLFEVRDIWPLTLIEEGGFSLRNPFVIALGIVERLAYRRSDAIVGTMPNLKEHVTEQIGFSPPVHCVPMGIDQARIDTVDTLSADYVAAHIPVGKFVVCHAGTIGITNALGTLFDCARLMRDNSQISFLIVGDGDLKAHYRAMCADLPNINFVPAVPKAMVQDVLKRCDLLYFSVHVSKV</sequence>
<reference evidence="2" key="1">
    <citation type="submission" date="2016-04" db="EMBL/GenBank/DDBJ databases">
        <authorList>
            <person name="Nguyen H.D."/>
            <person name="Kesanakurti P."/>
            <person name="Cullis J."/>
            <person name="Levesque C.A."/>
            <person name="Hambleton S."/>
        </authorList>
    </citation>
    <scope>NUCLEOTIDE SEQUENCE</scope>
    <source>
        <strain evidence="2">DAOMC 238032</strain>
    </source>
</reference>
<dbReference type="GO" id="GO:0016758">
    <property type="term" value="F:hexosyltransferase activity"/>
    <property type="evidence" value="ECO:0007669"/>
    <property type="project" value="TreeGrafter"/>
</dbReference>